<proteinExistence type="predicted"/>
<dbReference type="Gene3D" id="3.40.630.40">
    <property type="entry name" value="Zn-dependent exopeptidases"/>
    <property type="match status" value="1"/>
</dbReference>
<dbReference type="KEGG" id="ppru:FDP22_11460"/>
<sequence>MMTAHEPVEFVNMEGSPGLLLLCDHASNAMPEGDLGLPPEEIARHIAWDPGARGVTLALSAAFDAPALLTRQSRLVIDPNRGADDPTLVMQLYDGTIIPGNRGISEADIARRRALYYDPYHGAITARLDALATRGVQPVLVSIHSMTAQLRGKPFRPWQFSVLWHDDGRIARPLIERLRAVPGLEIGDNEPYTGALDGDTMSRHGLGRGLPHVLIEVRNDLISTPEGEALWAAKLAGPLADVIAAYRAGER</sequence>
<dbReference type="Pfam" id="PF05013">
    <property type="entry name" value="FGase"/>
    <property type="match status" value="1"/>
</dbReference>
<dbReference type="AlphaFoldDB" id="A0A5B8FV89"/>
<evidence type="ECO:0000313" key="2">
    <source>
        <dbReference type="Proteomes" id="UP000305888"/>
    </source>
</evidence>
<accession>A0A5B8FV89</accession>
<dbReference type="PIRSF" id="PIRSF029730">
    <property type="entry name" value="UCP029730"/>
    <property type="match status" value="1"/>
</dbReference>
<dbReference type="EMBL" id="CP040818">
    <property type="protein sequence ID" value="QDL92335.1"/>
    <property type="molecule type" value="Genomic_DNA"/>
</dbReference>
<dbReference type="OrthoDB" id="9815326at2"/>
<reference evidence="1 2" key="1">
    <citation type="submission" date="2019-06" db="EMBL/GenBank/DDBJ databases">
        <title>Genome sequence of Rhodobacteraceae bacterium D4M1.</title>
        <authorList>
            <person name="Cao J."/>
        </authorList>
    </citation>
    <scope>NUCLEOTIDE SEQUENCE [LARGE SCALE GENOMIC DNA]</scope>
    <source>
        <strain evidence="1 2">D4M1</strain>
    </source>
</reference>
<protein>
    <submittedName>
        <fullName evidence="1">N-formylglutamate amidohydrolase</fullName>
    </submittedName>
</protein>
<dbReference type="InterPro" id="IPR007709">
    <property type="entry name" value="N-FG_amidohydro"/>
</dbReference>
<dbReference type="SUPFAM" id="SSF53187">
    <property type="entry name" value="Zn-dependent exopeptidases"/>
    <property type="match status" value="1"/>
</dbReference>
<organism evidence="1 2">
    <name type="scientific">Paroceanicella profunda</name>
    <dbReference type="NCBI Taxonomy" id="2579971"/>
    <lineage>
        <taxon>Bacteria</taxon>
        <taxon>Pseudomonadati</taxon>
        <taxon>Pseudomonadota</taxon>
        <taxon>Alphaproteobacteria</taxon>
        <taxon>Rhodobacterales</taxon>
        <taxon>Paracoccaceae</taxon>
        <taxon>Paroceanicella</taxon>
    </lineage>
</organism>
<gene>
    <name evidence="1" type="ORF">FDP22_11460</name>
</gene>
<name>A0A5B8FV89_9RHOB</name>
<keyword evidence="2" id="KW-1185">Reference proteome</keyword>
<dbReference type="Proteomes" id="UP000305888">
    <property type="component" value="Chromosome"/>
</dbReference>
<keyword evidence="1" id="KW-0378">Hydrolase</keyword>
<dbReference type="InterPro" id="IPR011227">
    <property type="entry name" value="UCP029730"/>
</dbReference>
<dbReference type="GO" id="GO:0016787">
    <property type="term" value="F:hydrolase activity"/>
    <property type="evidence" value="ECO:0007669"/>
    <property type="project" value="UniProtKB-KW"/>
</dbReference>
<evidence type="ECO:0000313" key="1">
    <source>
        <dbReference type="EMBL" id="QDL92335.1"/>
    </source>
</evidence>
<dbReference type="RefSeq" id="WP_138573063.1">
    <property type="nucleotide sequence ID" value="NZ_CP040818.1"/>
</dbReference>